<accession>A0ABV1P3P4</accession>
<dbReference type="RefSeq" id="WP_349805654.1">
    <property type="nucleotide sequence ID" value="NZ_JBEGDP010000037.1"/>
</dbReference>
<dbReference type="SUPFAM" id="SSF52540">
    <property type="entry name" value="P-loop containing nucleoside triphosphate hydrolases"/>
    <property type="match status" value="1"/>
</dbReference>
<comment type="caution">
    <text evidence="2">The sequence shown here is derived from an EMBL/GenBank/DDBJ whole genome shotgun (WGS) entry which is preliminary data.</text>
</comment>
<protein>
    <submittedName>
        <fullName evidence="2">4-amino-4-deoxy-L-arabinose transferase</fullName>
    </submittedName>
</protein>
<organism evidence="2 3">
    <name type="scientific">Nocardioides kribbensis</name>
    <dbReference type="NCBI Taxonomy" id="305517"/>
    <lineage>
        <taxon>Bacteria</taxon>
        <taxon>Bacillati</taxon>
        <taxon>Actinomycetota</taxon>
        <taxon>Actinomycetes</taxon>
        <taxon>Propionibacteriales</taxon>
        <taxon>Nocardioidaceae</taxon>
        <taxon>Nocardioides</taxon>
    </lineage>
</organism>
<feature type="region of interest" description="Disordered" evidence="1">
    <location>
        <begin position="165"/>
        <end position="190"/>
    </location>
</feature>
<keyword evidence="2" id="KW-0808">Transferase</keyword>
<evidence type="ECO:0000256" key="1">
    <source>
        <dbReference type="SAM" id="MobiDB-lite"/>
    </source>
</evidence>
<dbReference type="Gene3D" id="3.40.50.300">
    <property type="entry name" value="P-loop containing nucleotide triphosphate hydrolases"/>
    <property type="match status" value="1"/>
</dbReference>
<evidence type="ECO:0000313" key="2">
    <source>
        <dbReference type="EMBL" id="MEQ7849363.1"/>
    </source>
</evidence>
<name>A0ABV1P3P4_9ACTN</name>
<keyword evidence="3" id="KW-1185">Reference proteome</keyword>
<sequence>MVLDLARERAPRLAGSRLVCLDGPAGSGKTTLAVALADLATSAGLDAHVVHMDDLYDGWEGLPRVGEALAPLLGPLATGAPGRYRRYDWHRAALAETVTVPPAPLLVLEGVGSGLAAWWHHQTLLVWVEAPSALRLARGLERDGADLADRWRAWRTAEDLHHTADRTRERADLVVDGTGRTPPGPPGEAP</sequence>
<proteinExistence type="predicted"/>
<reference evidence="2 3" key="1">
    <citation type="submission" date="2024-02" db="EMBL/GenBank/DDBJ databases">
        <title>Full genome sequence of Nocardioides kribbensis.</title>
        <authorList>
            <person name="Poletto B.L."/>
            <person name="Silva G."/>
            <person name="Galante D."/>
            <person name="Campos K.R."/>
            <person name="Santos M.B.N."/>
            <person name="Sacchi C.T."/>
        </authorList>
    </citation>
    <scope>NUCLEOTIDE SEQUENCE [LARGE SCALE GENOMIC DNA]</scope>
    <source>
        <strain evidence="2 3">O4R</strain>
    </source>
</reference>
<gene>
    <name evidence="2" type="ORF">V6R90_18960</name>
</gene>
<dbReference type="GO" id="GO:0016740">
    <property type="term" value="F:transferase activity"/>
    <property type="evidence" value="ECO:0007669"/>
    <property type="project" value="UniProtKB-KW"/>
</dbReference>
<evidence type="ECO:0000313" key="3">
    <source>
        <dbReference type="Proteomes" id="UP001482520"/>
    </source>
</evidence>
<dbReference type="EMBL" id="JBEGDP010000037">
    <property type="protein sequence ID" value="MEQ7849363.1"/>
    <property type="molecule type" value="Genomic_DNA"/>
</dbReference>
<dbReference type="InterPro" id="IPR027417">
    <property type="entry name" value="P-loop_NTPase"/>
</dbReference>
<dbReference type="Proteomes" id="UP001482520">
    <property type="component" value="Unassembled WGS sequence"/>
</dbReference>